<dbReference type="InterPro" id="IPR036514">
    <property type="entry name" value="SGNH_hydro_sf"/>
</dbReference>
<dbReference type="EMBL" id="CABVGP010000001">
    <property type="protein sequence ID" value="VVJ19066.1"/>
    <property type="molecule type" value="Genomic_DNA"/>
</dbReference>
<dbReference type="Pfam" id="PF13472">
    <property type="entry name" value="Lipase_GDSL_2"/>
    <property type="match status" value="1"/>
</dbReference>
<reference evidence="2 3" key="1">
    <citation type="submission" date="2019-09" db="EMBL/GenBank/DDBJ databases">
        <authorList>
            <person name="Leyn A S."/>
        </authorList>
    </citation>
    <scope>NUCLEOTIDE SEQUENCE [LARGE SCALE GENOMIC DNA]</scope>
    <source>
        <strain evidence="2">AA231_1</strain>
    </source>
</reference>
<dbReference type="SUPFAM" id="SSF52266">
    <property type="entry name" value="SGNH hydrolase"/>
    <property type="match status" value="1"/>
</dbReference>
<dbReference type="Gene3D" id="3.40.50.1110">
    <property type="entry name" value="SGNH hydrolase"/>
    <property type="match status" value="1"/>
</dbReference>
<sequence length="221" mass="23831">MTITLEPHSTVLFTGDSITDLWRPGGEDRSSYTALAAGYWSLSHPDRPITWLNAGHFGNTVADLEARWRTDVLDTHPDLVSVLVGVNDNGRHTFEPDARKVSTDEFAAGYDRILAPLADTGTDLILIEPFLLPVEGVVEAGVDDTMIIDDAVREEWRAGLDPKIQAVRDLATAYGAELLAADAMFAELAAKTGAERWSADGVHLTPAGHAALADAWLSLIA</sequence>
<organism evidence="2 3">
    <name type="scientific">Amycolatopsis camponoti</name>
    <dbReference type="NCBI Taxonomy" id="2606593"/>
    <lineage>
        <taxon>Bacteria</taxon>
        <taxon>Bacillati</taxon>
        <taxon>Actinomycetota</taxon>
        <taxon>Actinomycetes</taxon>
        <taxon>Pseudonocardiales</taxon>
        <taxon>Pseudonocardiaceae</taxon>
        <taxon>Amycolatopsis</taxon>
    </lineage>
</organism>
<dbReference type="PANTHER" id="PTHR30383">
    <property type="entry name" value="THIOESTERASE 1/PROTEASE 1/LYSOPHOSPHOLIPASE L1"/>
    <property type="match status" value="1"/>
</dbReference>
<dbReference type="PANTHER" id="PTHR30383:SF5">
    <property type="entry name" value="SGNH HYDROLASE-TYPE ESTERASE DOMAIN-CONTAINING PROTEIN"/>
    <property type="match status" value="1"/>
</dbReference>
<gene>
    <name evidence="2" type="ORF">AA23TX_04087</name>
</gene>
<evidence type="ECO:0000259" key="1">
    <source>
        <dbReference type="Pfam" id="PF13472"/>
    </source>
</evidence>
<dbReference type="InterPro" id="IPR051532">
    <property type="entry name" value="Ester_Hydrolysis_Enzymes"/>
</dbReference>
<dbReference type="CDD" id="cd01834">
    <property type="entry name" value="SGNH_hydrolase_like_2"/>
    <property type="match status" value="1"/>
</dbReference>
<keyword evidence="3" id="KW-1185">Reference proteome</keyword>
<evidence type="ECO:0000313" key="2">
    <source>
        <dbReference type="EMBL" id="VVJ19066.1"/>
    </source>
</evidence>
<feature type="domain" description="SGNH hydrolase-type esterase" evidence="1">
    <location>
        <begin position="13"/>
        <end position="211"/>
    </location>
</feature>
<dbReference type="AlphaFoldDB" id="A0A6I8LUC6"/>
<protein>
    <recommendedName>
        <fullName evidence="1">SGNH hydrolase-type esterase domain-containing protein</fullName>
    </recommendedName>
</protein>
<evidence type="ECO:0000313" key="3">
    <source>
        <dbReference type="Proteomes" id="UP000399805"/>
    </source>
</evidence>
<proteinExistence type="predicted"/>
<dbReference type="InterPro" id="IPR013830">
    <property type="entry name" value="SGNH_hydro"/>
</dbReference>
<accession>A0A6I8LUC6</accession>
<dbReference type="RefSeq" id="WP_155543980.1">
    <property type="nucleotide sequence ID" value="NZ_CABVGP010000001.1"/>
</dbReference>
<dbReference type="Proteomes" id="UP000399805">
    <property type="component" value="Unassembled WGS sequence"/>
</dbReference>
<dbReference type="GO" id="GO:0004622">
    <property type="term" value="F:phosphatidylcholine lysophospholipase activity"/>
    <property type="evidence" value="ECO:0007669"/>
    <property type="project" value="TreeGrafter"/>
</dbReference>
<name>A0A6I8LUC6_9PSEU</name>